<dbReference type="RefSeq" id="WP_191800401.1">
    <property type="nucleotide sequence ID" value="NZ_JACSQF010000001.1"/>
</dbReference>
<comment type="caution">
    <text evidence="2">The sequence shown here is derived from an EMBL/GenBank/DDBJ whole genome shotgun (WGS) entry which is preliminary data.</text>
</comment>
<gene>
    <name evidence="2" type="ORF">H9641_01655</name>
</gene>
<dbReference type="SUPFAM" id="SSF102588">
    <property type="entry name" value="LmbE-like"/>
    <property type="match status" value="1"/>
</dbReference>
<proteinExistence type="predicted"/>
<dbReference type="InterPro" id="IPR024078">
    <property type="entry name" value="LmbE-like_dom_sf"/>
</dbReference>
<dbReference type="PANTHER" id="PTHR12993">
    <property type="entry name" value="N-ACETYLGLUCOSAMINYL-PHOSPHATIDYLINOSITOL DE-N-ACETYLASE-RELATED"/>
    <property type="match status" value="1"/>
</dbReference>
<keyword evidence="1" id="KW-0862">Zinc</keyword>
<evidence type="ECO:0000313" key="3">
    <source>
        <dbReference type="Proteomes" id="UP000655570"/>
    </source>
</evidence>
<accession>A0ABR8TUI1</accession>
<dbReference type="PANTHER" id="PTHR12993:SF30">
    <property type="entry name" value="N-ACETYL-ALPHA-D-GLUCOSAMINYL L-MALATE DEACETYLASE 1"/>
    <property type="match status" value="1"/>
</dbReference>
<dbReference type="EMBL" id="JACSQF010000001">
    <property type="protein sequence ID" value="MBD7979427.1"/>
    <property type="molecule type" value="Genomic_DNA"/>
</dbReference>
<sequence>MIELSLPAGLLEVLCVGAHPDDIEIACGGTLLELAAAREVRATFVMLTGSPERRLEAAAAAEAFVPGSEVRFWDLPDGRLPAHWGEVKAAIEELASSLRPDLVLCPSKTDSHQDHRLVAELVPTAWRDALVLEYEIPKWDGDLGRVTHYVPVSAENARRKVSLLTTSYPSQVDRDWWDDETFLGLMRLRGVECRQQYAEGFVIRKAVLTLGE</sequence>
<reference evidence="2 3" key="1">
    <citation type="submission" date="2020-08" db="EMBL/GenBank/DDBJ databases">
        <title>A Genomic Blueprint of the Chicken Gut Microbiome.</title>
        <authorList>
            <person name="Gilroy R."/>
            <person name="Ravi A."/>
            <person name="Getino M."/>
            <person name="Pursley I."/>
            <person name="Horton D.L."/>
            <person name="Alikhan N.-F."/>
            <person name="Baker D."/>
            <person name="Gharbi K."/>
            <person name="Hall N."/>
            <person name="Watson M."/>
            <person name="Adriaenssens E.M."/>
            <person name="Foster-Nyarko E."/>
            <person name="Jarju S."/>
            <person name="Secka A."/>
            <person name="Antonio M."/>
            <person name="Oren A."/>
            <person name="Chaudhuri R."/>
            <person name="La Ragione R.M."/>
            <person name="Hildebrand F."/>
            <person name="Pallen M.J."/>
        </authorList>
    </citation>
    <scope>NUCLEOTIDE SEQUENCE [LARGE SCALE GENOMIC DNA]</scope>
    <source>
        <strain evidence="2 3">Sa2CUA9</strain>
    </source>
</reference>
<evidence type="ECO:0000313" key="2">
    <source>
        <dbReference type="EMBL" id="MBD7979427.1"/>
    </source>
</evidence>
<dbReference type="InterPro" id="IPR003737">
    <property type="entry name" value="GlcNAc_PI_deacetylase-related"/>
</dbReference>
<organism evidence="2 3">
    <name type="scientific">Oerskovia merdavium</name>
    <dbReference type="NCBI Taxonomy" id="2762227"/>
    <lineage>
        <taxon>Bacteria</taxon>
        <taxon>Bacillati</taxon>
        <taxon>Actinomycetota</taxon>
        <taxon>Actinomycetes</taxon>
        <taxon>Micrococcales</taxon>
        <taxon>Cellulomonadaceae</taxon>
        <taxon>Oerskovia</taxon>
    </lineage>
</organism>
<keyword evidence="3" id="KW-1185">Reference proteome</keyword>
<dbReference type="Gene3D" id="3.40.50.10320">
    <property type="entry name" value="LmbE-like"/>
    <property type="match status" value="1"/>
</dbReference>
<protein>
    <submittedName>
        <fullName evidence="2">PIG-L family deacetylase</fullName>
    </submittedName>
</protein>
<name>A0ABR8TUI1_9CELL</name>
<dbReference type="Pfam" id="PF02585">
    <property type="entry name" value="PIG-L"/>
    <property type="match status" value="1"/>
</dbReference>
<evidence type="ECO:0000256" key="1">
    <source>
        <dbReference type="ARBA" id="ARBA00022833"/>
    </source>
</evidence>
<dbReference type="Proteomes" id="UP000655570">
    <property type="component" value="Unassembled WGS sequence"/>
</dbReference>